<dbReference type="AlphaFoldDB" id="A0A7W7AIY4"/>
<dbReference type="Proteomes" id="UP000574769">
    <property type="component" value="Unassembled WGS sequence"/>
</dbReference>
<feature type="region of interest" description="Disordered" evidence="1">
    <location>
        <begin position="1"/>
        <end position="22"/>
    </location>
</feature>
<proteinExistence type="predicted"/>
<gene>
    <name evidence="2" type="ORF">GGQ96_002029</name>
</gene>
<dbReference type="EMBL" id="JACHNY010000004">
    <property type="protein sequence ID" value="MBB4617893.1"/>
    <property type="molecule type" value="Genomic_DNA"/>
</dbReference>
<comment type="caution">
    <text evidence="2">The sequence shown here is derived from an EMBL/GenBank/DDBJ whole genome shotgun (WGS) entry which is preliminary data.</text>
</comment>
<protein>
    <submittedName>
        <fullName evidence="2">Uncharacterized protein</fullName>
    </submittedName>
</protein>
<name>A0A7W7AIY4_9SPHN</name>
<organism evidence="2 3">
    <name type="scientific">Sphingomonas abaci</name>
    <dbReference type="NCBI Taxonomy" id="237611"/>
    <lineage>
        <taxon>Bacteria</taxon>
        <taxon>Pseudomonadati</taxon>
        <taxon>Pseudomonadota</taxon>
        <taxon>Alphaproteobacteria</taxon>
        <taxon>Sphingomonadales</taxon>
        <taxon>Sphingomonadaceae</taxon>
        <taxon>Sphingomonas</taxon>
    </lineage>
</organism>
<evidence type="ECO:0000313" key="2">
    <source>
        <dbReference type="EMBL" id="MBB4617893.1"/>
    </source>
</evidence>
<evidence type="ECO:0000256" key="1">
    <source>
        <dbReference type="SAM" id="MobiDB-lite"/>
    </source>
</evidence>
<accession>A0A7W7AIY4</accession>
<reference evidence="2 3" key="1">
    <citation type="submission" date="2020-08" db="EMBL/GenBank/DDBJ databases">
        <title>Genomic Encyclopedia of Type Strains, Phase IV (KMG-IV): sequencing the most valuable type-strain genomes for metagenomic binning, comparative biology and taxonomic classification.</title>
        <authorList>
            <person name="Goeker M."/>
        </authorList>
    </citation>
    <scope>NUCLEOTIDE SEQUENCE [LARGE SCALE GENOMIC DNA]</scope>
    <source>
        <strain evidence="2 3">DSM 15867</strain>
    </source>
</reference>
<sequence length="68" mass="7078">MTRKPAGLTLPPRPGSLLDENAGSTLSENQHIAGLRPRGRADEVVASLPFTPLPAPDAALDALLGRIP</sequence>
<evidence type="ECO:0000313" key="3">
    <source>
        <dbReference type="Proteomes" id="UP000574769"/>
    </source>
</evidence>
<keyword evidence="3" id="KW-1185">Reference proteome</keyword>